<evidence type="ECO:0000256" key="1">
    <source>
        <dbReference type="SAM" id="MobiDB-lite"/>
    </source>
</evidence>
<name>A0ABP0BCH3_9PEZI</name>
<feature type="compositionally biased region" description="Polar residues" evidence="1">
    <location>
        <begin position="195"/>
        <end position="205"/>
    </location>
</feature>
<feature type="compositionally biased region" description="Low complexity" evidence="1">
    <location>
        <begin position="318"/>
        <end position="338"/>
    </location>
</feature>
<feature type="compositionally biased region" description="Low complexity" evidence="1">
    <location>
        <begin position="354"/>
        <end position="367"/>
    </location>
</feature>
<dbReference type="EMBL" id="CAWUHC010000020">
    <property type="protein sequence ID" value="CAK7217285.1"/>
    <property type="molecule type" value="Genomic_DNA"/>
</dbReference>
<feature type="compositionally biased region" description="Polar residues" evidence="1">
    <location>
        <begin position="266"/>
        <end position="281"/>
    </location>
</feature>
<feature type="compositionally biased region" description="Polar residues" evidence="1">
    <location>
        <begin position="549"/>
        <end position="560"/>
    </location>
</feature>
<accession>A0ABP0BCH3</accession>
<feature type="compositionally biased region" description="Acidic residues" evidence="1">
    <location>
        <begin position="388"/>
        <end position="415"/>
    </location>
</feature>
<feature type="region of interest" description="Disordered" evidence="1">
    <location>
        <begin position="244"/>
        <end position="560"/>
    </location>
</feature>
<reference evidence="2 3" key="1">
    <citation type="submission" date="2024-01" db="EMBL/GenBank/DDBJ databases">
        <authorList>
            <person name="Allen C."/>
            <person name="Tagirdzhanova G."/>
        </authorList>
    </citation>
    <scope>NUCLEOTIDE SEQUENCE [LARGE SCALE GENOMIC DNA]</scope>
</reference>
<feature type="compositionally biased region" description="Low complexity" evidence="1">
    <location>
        <begin position="446"/>
        <end position="475"/>
    </location>
</feature>
<feature type="compositionally biased region" description="Low complexity" evidence="1">
    <location>
        <begin position="517"/>
        <end position="529"/>
    </location>
</feature>
<proteinExistence type="predicted"/>
<evidence type="ECO:0008006" key="4">
    <source>
        <dbReference type="Google" id="ProtNLM"/>
    </source>
</evidence>
<evidence type="ECO:0000313" key="2">
    <source>
        <dbReference type="EMBL" id="CAK7217285.1"/>
    </source>
</evidence>
<evidence type="ECO:0000313" key="3">
    <source>
        <dbReference type="Proteomes" id="UP001642406"/>
    </source>
</evidence>
<keyword evidence="3" id="KW-1185">Reference proteome</keyword>
<feature type="compositionally biased region" description="Acidic residues" evidence="1">
    <location>
        <begin position="432"/>
        <end position="441"/>
    </location>
</feature>
<feature type="compositionally biased region" description="Low complexity" evidence="1">
    <location>
        <begin position="483"/>
        <end position="500"/>
    </location>
</feature>
<protein>
    <recommendedName>
        <fullName evidence="4">Transcriptional activator</fullName>
    </recommendedName>
</protein>
<feature type="region of interest" description="Disordered" evidence="1">
    <location>
        <begin position="181"/>
        <end position="205"/>
    </location>
</feature>
<feature type="compositionally biased region" description="Acidic residues" evidence="1">
    <location>
        <begin position="288"/>
        <end position="299"/>
    </location>
</feature>
<organism evidence="2 3">
    <name type="scientific">Sporothrix bragantina</name>
    <dbReference type="NCBI Taxonomy" id="671064"/>
    <lineage>
        <taxon>Eukaryota</taxon>
        <taxon>Fungi</taxon>
        <taxon>Dikarya</taxon>
        <taxon>Ascomycota</taxon>
        <taxon>Pezizomycotina</taxon>
        <taxon>Sordariomycetes</taxon>
        <taxon>Sordariomycetidae</taxon>
        <taxon>Ophiostomatales</taxon>
        <taxon>Ophiostomataceae</taxon>
        <taxon>Sporothrix</taxon>
    </lineage>
</organism>
<comment type="caution">
    <text evidence="2">The sequence shown here is derived from an EMBL/GenBank/DDBJ whole genome shotgun (WGS) entry which is preliminary data.</text>
</comment>
<dbReference type="Proteomes" id="UP001642406">
    <property type="component" value="Unassembled WGS sequence"/>
</dbReference>
<gene>
    <name evidence="2" type="ORF">SBRCBS47491_003112</name>
</gene>
<sequence length="560" mass="58148">MSQNGTGRAGVVKAPGDGNGMDQLASAILDDILYNVIHDLIMKTHRDEKQARAATAAIRVETLAAEAAQEMAGATGESKPEGQHETDAALYESGEVTLKKNPLKTTTDILCPRCHLPRLLHPTDGRGAHKPDPNVTYCKKHPYIDKPGCDIYGQMWVAPGPGRGKKKKDFDKKVSAAIHAATTGIEGTDEKGAANGTTEQRPPNVLSFPSATCSKCKRCILVSRLNNHMGSCIGNSGRNASRAAAAKISSNGSGSGRDSAMADHTPPSSQKGTPLPSSQGSPRKRDADDFDDDGYEESDMTGASGSQSTAKPKKKLKSSASASQTGGSGAGTPSSSQGLSVALNKKLTLKMKNASGSASPSPAAAGSIKKQKAKPSSALSFERKINDNYDDDEDEDEEDDDDDRENNDGDYVDEDSPYKQRRAGGGGGRMGDDDDDDDDDDGGVRNSINYKSGSNNSNSNGARNGTSSSSLGANGKLKKPKKLLGAPSATSASASSSPLKKTTKVPVPSIPGKKVKLVNSNSVNSLSNKATPLSPPASKNGGGRVRAGSESSGTMSSPRG</sequence>